<dbReference type="Pfam" id="PF07992">
    <property type="entry name" value="Pyr_redox_2"/>
    <property type="match status" value="1"/>
</dbReference>
<dbReference type="GO" id="GO:0008115">
    <property type="term" value="F:sarcosine oxidase activity"/>
    <property type="evidence" value="ECO:0007669"/>
    <property type="project" value="InterPro"/>
</dbReference>
<evidence type="ECO:0000313" key="7">
    <source>
        <dbReference type="EMBL" id="MXN67155.1"/>
    </source>
</evidence>
<evidence type="ECO:0000256" key="2">
    <source>
        <dbReference type="ARBA" id="ARBA00023002"/>
    </source>
</evidence>
<dbReference type="NCBIfam" id="TIGR01372">
    <property type="entry name" value="soxA"/>
    <property type="match status" value="1"/>
</dbReference>
<dbReference type="SUPFAM" id="SSF103025">
    <property type="entry name" value="Folate-binding domain"/>
    <property type="match status" value="1"/>
</dbReference>
<evidence type="ECO:0000259" key="3">
    <source>
        <dbReference type="Pfam" id="PF01571"/>
    </source>
</evidence>
<feature type="domain" description="Aminomethyltransferase C-terminal" evidence="5">
    <location>
        <begin position="903"/>
        <end position="982"/>
    </location>
</feature>
<protein>
    <submittedName>
        <fullName evidence="7">Sarcosine oxidase subunit alpha family protein</fullName>
    </submittedName>
</protein>
<dbReference type="GO" id="GO:0046653">
    <property type="term" value="P:tetrahydrofolate metabolic process"/>
    <property type="evidence" value="ECO:0007669"/>
    <property type="project" value="InterPro"/>
</dbReference>
<dbReference type="Pfam" id="PF13510">
    <property type="entry name" value="Fer2_4"/>
    <property type="match status" value="1"/>
</dbReference>
<dbReference type="InterPro" id="IPR036188">
    <property type="entry name" value="FAD/NAD-bd_sf"/>
</dbReference>
<evidence type="ECO:0000259" key="4">
    <source>
        <dbReference type="Pfam" id="PF07992"/>
    </source>
</evidence>
<comment type="similarity">
    <text evidence="1">Belongs to the GcvT family.</text>
</comment>
<name>A0A7X3S9U5_9HYPH</name>
<accession>A0A7X3S9U5</accession>
<dbReference type="SUPFAM" id="SSF101790">
    <property type="entry name" value="Aminomethyltransferase beta-barrel domain"/>
    <property type="match status" value="1"/>
</dbReference>
<dbReference type="InterPro" id="IPR029043">
    <property type="entry name" value="GcvT/YgfZ_C"/>
</dbReference>
<feature type="domain" description="SoxA A3" evidence="6">
    <location>
        <begin position="513"/>
        <end position="598"/>
    </location>
</feature>
<evidence type="ECO:0000256" key="1">
    <source>
        <dbReference type="ARBA" id="ARBA00008609"/>
    </source>
</evidence>
<dbReference type="Gene3D" id="1.10.10.1100">
    <property type="entry name" value="BFD-like [2Fe-2S]-binding domain"/>
    <property type="match status" value="1"/>
</dbReference>
<dbReference type="PANTHER" id="PTHR43757:SF2">
    <property type="entry name" value="AMINOMETHYLTRANSFERASE, MITOCHONDRIAL"/>
    <property type="match status" value="1"/>
</dbReference>
<dbReference type="Proteomes" id="UP000433101">
    <property type="component" value="Unassembled WGS sequence"/>
</dbReference>
<dbReference type="InterPro" id="IPR041854">
    <property type="entry name" value="BFD-like_2Fe2S-bd_dom_sf"/>
</dbReference>
<dbReference type="PANTHER" id="PTHR43757">
    <property type="entry name" value="AMINOMETHYLTRANSFERASE"/>
    <property type="match status" value="1"/>
</dbReference>
<dbReference type="Pfam" id="PF17806">
    <property type="entry name" value="SO_alpha_A3"/>
    <property type="match status" value="1"/>
</dbReference>
<dbReference type="PRINTS" id="PR00411">
    <property type="entry name" value="PNDRDTASEI"/>
</dbReference>
<feature type="domain" description="FAD/NAD(P)-binding" evidence="4">
    <location>
        <begin position="171"/>
        <end position="433"/>
    </location>
</feature>
<dbReference type="InterPro" id="IPR023753">
    <property type="entry name" value="FAD/NAD-binding_dom"/>
</dbReference>
<keyword evidence="2" id="KW-0560">Oxidoreductase</keyword>
<dbReference type="Pfam" id="PF08669">
    <property type="entry name" value="GCV_T_C"/>
    <property type="match status" value="1"/>
</dbReference>
<dbReference type="Gene3D" id="3.10.20.440">
    <property type="entry name" value="2Fe-2S iron-sulphur cluster binding domain, sarcosine oxidase, alpha subunit, N-terminal domain"/>
    <property type="match status" value="1"/>
</dbReference>
<feature type="domain" description="GCVT N-terminal" evidence="3">
    <location>
        <begin position="612"/>
        <end position="882"/>
    </location>
</feature>
<dbReference type="InterPro" id="IPR013977">
    <property type="entry name" value="GcvT_C"/>
</dbReference>
<organism evidence="7 8">
    <name type="scientific">Stappia sediminis</name>
    <dbReference type="NCBI Taxonomy" id="2692190"/>
    <lineage>
        <taxon>Bacteria</taxon>
        <taxon>Pseudomonadati</taxon>
        <taxon>Pseudomonadota</taxon>
        <taxon>Alphaproteobacteria</taxon>
        <taxon>Hyphomicrobiales</taxon>
        <taxon>Stappiaceae</taxon>
        <taxon>Stappia</taxon>
    </lineage>
</organism>
<comment type="caution">
    <text evidence="7">The sequence shown here is derived from an EMBL/GenBank/DDBJ whole genome shotgun (WGS) entry which is preliminary data.</text>
</comment>
<dbReference type="AlphaFoldDB" id="A0A7X3S9U5"/>
<dbReference type="InterPro" id="IPR006277">
    <property type="entry name" value="Sarcosine_oxidase_asu"/>
</dbReference>
<evidence type="ECO:0000259" key="5">
    <source>
        <dbReference type="Pfam" id="PF08669"/>
    </source>
</evidence>
<dbReference type="PRINTS" id="PR00368">
    <property type="entry name" value="FADPNR"/>
</dbReference>
<evidence type="ECO:0000259" key="6">
    <source>
        <dbReference type="Pfam" id="PF17806"/>
    </source>
</evidence>
<keyword evidence="8" id="KW-1185">Reference proteome</keyword>
<dbReference type="InterPro" id="IPR041117">
    <property type="entry name" value="SoxA_A3"/>
</dbReference>
<sequence length="990" mass="105969">MSGYRLGKGGLLIDREKEIAFCFDGTMHEGYAGDTLASALLASGQTLFGRSFKYHRPRGLYSAGPEEPNALLELRPGPNQVPNTRATMVELHEGLEANSQNRFPSLGFDLMAVNDRFSRFLSAGFYYKTFMGTGQPVWHFFEHFIRRAAGLGRARHDADPDRYEKTNAFTDVLIVGAGPAGLMAAKAAADAGKRVLVVDENAQAGGRLWDEGGEVDGLPTHEWARAAIADLEARGNVTLLLRTCVYGYYDDNILGASERVSEHKKTPGAFEPRHRHWTIHAKKVVLATGAIERPIAFAGNDAPGVMLASAGLAYAARYGVAAGRRVAVFANNDSGARAAIALSDLGVNVSALIDARASLGEGLTGALSARGVMVWSGSAVTATKGRRALKSVIVSGYDADRGALVGGRETIACDALLVSGGWTPTVHLASQAGGPPVFDETLQAFLPGEPREDWIACGNVAGELDLASCIEGGTRAGAEAAGAVFREDALPKVHGVCGPETPLPVWEVPAAGKGKVFVDLQNDVTAEDVRLSEREGFRSVEHLKRYTTLGMAADQGKTSNVNGLAILARARGQSIREVGSTRFRPPYQPVPIGAIAGREAGAHLMPVRRTPMHDWHLSHGGEMMEAGLWMRPQIYRREGETLEEAYVREARNVRENVGIVDVSTLGKIDVQGPDAAKFLDLIYTNAIGKVKVGKARYGLMLREDGILFDDGTAWRLGENHYLVTTTTAGAAAVLAHMEYYLSAIWPELKVHVASVSDQWAGTAVAGPKARDLLQTIVADCDLSHDALPQMGIADGRIGEIEVKIARLSFSGELAYEVYSGWNEGLAVWTALHEAGLPFGLMPYGMEAMGTLRIEKGHVTHAEMDGRTTAADLGLGGLAAKKKPYIGSAMQDRPALADPDREAMVGLVSKDGEPIPAGSHLVTDDGRSLGHVTAFAFSPMKETYIALALLKQGRERIGDTLEAAFPLKNKSITVAVADPCFYDKDGSRLNV</sequence>
<gene>
    <name evidence="7" type="ORF">GR183_19780</name>
</gene>
<dbReference type="SUPFAM" id="SSF51905">
    <property type="entry name" value="FAD/NAD(P)-binding domain"/>
    <property type="match status" value="1"/>
</dbReference>
<dbReference type="InterPro" id="IPR006222">
    <property type="entry name" value="GCVT_N"/>
</dbReference>
<dbReference type="Gene3D" id="3.50.50.60">
    <property type="entry name" value="FAD/NAD(P)-binding domain"/>
    <property type="match status" value="1"/>
</dbReference>
<dbReference type="InterPro" id="IPR042204">
    <property type="entry name" value="2Fe-2S-bd_N"/>
</dbReference>
<evidence type="ECO:0000313" key="8">
    <source>
        <dbReference type="Proteomes" id="UP000433101"/>
    </source>
</evidence>
<dbReference type="Pfam" id="PF01571">
    <property type="entry name" value="GCV_T"/>
    <property type="match status" value="1"/>
</dbReference>
<reference evidence="7 8" key="1">
    <citation type="submission" date="2019-12" db="EMBL/GenBank/DDBJ databases">
        <authorList>
            <person name="Li M."/>
        </authorList>
    </citation>
    <scope>NUCLEOTIDE SEQUENCE [LARGE SCALE GENOMIC DNA]</scope>
    <source>
        <strain evidence="7 8">GBMRC 2046</strain>
    </source>
</reference>
<dbReference type="InterPro" id="IPR028896">
    <property type="entry name" value="GcvT/YgfZ/DmdA"/>
</dbReference>
<dbReference type="EMBL" id="WUMV01000009">
    <property type="protein sequence ID" value="MXN67155.1"/>
    <property type="molecule type" value="Genomic_DNA"/>
</dbReference>
<dbReference type="Gene3D" id="3.30.1360.120">
    <property type="entry name" value="Probable tRNA modification gtpase trme, domain 1"/>
    <property type="match status" value="1"/>
</dbReference>
<proteinExistence type="inferred from homology"/>
<dbReference type="PIRSF" id="PIRSF037980">
    <property type="entry name" value="SoxA"/>
    <property type="match status" value="1"/>
</dbReference>
<dbReference type="RefSeq" id="WP_160777387.1">
    <property type="nucleotide sequence ID" value="NZ_WUMV01000009.1"/>
</dbReference>
<dbReference type="InterPro" id="IPR027266">
    <property type="entry name" value="TrmE/GcvT-like"/>
</dbReference>